<keyword evidence="2" id="KW-0472">Membrane</keyword>
<feature type="compositionally biased region" description="Polar residues" evidence="1">
    <location>
        <begin position="46"/>
        <end position="62"/>
    </location>
</feature>
<dbReference type="GO" id="GO:0005794">
    <property type="term" value="C:Golgi apparatus"/>
    <property type="evidence" value="ECO:0007669"/>
    <property type="project" value="Ensembl"/>
</dbReference>
<dbReference type="InParanoid" id="G1SF81"/>
<feature type="region of interest" description="Disordered" evidence="1">
    <location>
        <begin position="46"/>
        <end position="225"/>
    </location>
</feature>
<dbReference type="GO" id="GO:0005654">
    <property type="term" value="C:nucleoplasm"/>
    <property type="evidence" value="ECO:0007669"/>
    <property type="project" value="Ensembl"/>
</dbReference>
<dbReference type="OrthoDB" id="8963138at2759"/>
<dbReference type="GO" id="GO:0005770">
    <property type="term" value="C:late endosome"/>
    <property type="evidence" value="ECO:0007669"/>
    <property type="project" value="Ensembl"/>
</dbReference>
<dbReference type="Pfam" id="PF17061">
    <property type="entry name" value="PARM"/>
    <property type="match status" value="1"/>
</dbReference>
<dbReference type="EMBL" id="AAGW02022973">
    <property type="status" value="NOT_ANNOTATED_CDS"/>
    <property type="molecule type" value="Genomic_DNA"/>
</dbReference>
<reference evidence="4" key="3">
    <citation type="submission" date="2025-09" db="UniProtKB">
        <authorList>
            <consortium name="Ensembl"/>
        </authorList>
    </citation>
    <scope>IDENTIFICATION</scope>
    <source>
        <strain evidence="4">Thorbecke</strain>
    </source>
</reference>
<feature type="signal peptide" evidence="3">
    <location>
        <begin position="1"/>
        <end position="20"/>
    </location>
</feature>
<proteinExistence type="predicted"/>
<feature type="compositionally biased region" description="Low complexity" evidence="1">
    <location>
        <begin position="180"/>
        <end position="192"/>
    </location>
</feature>
<feature type="compositionally biased region" description="Low complexity" evidence="1">
    <location>
        <begin position="136"/>
        <end position="162"/>
    </location>
</feature>
<keyword evidence="2" id="KW-1133">Transmembrane helix</keyword>
<accession>G1SF81</accession>
<dbReference type="EMBL" id="AAGW02022971">
    <property type="status" value="NOT_ANNOTATED_CDS"/>
    <property type="molecule type" value="Genomic_DNA"/>
</dbReference>
<evidence type="ECO:0000256" key="3">
    <source>
        <dbReference type="SAM" id="SignalP"/>
    </source>
</evidence>
<keyword evidence="3" id="KW-0732">Signal</keyword>
<dbReference type="GO" id="GO:0005769">
    <property type="term" value="C:early endosome"/>
    <property type="evidence" value="ECO:0007669"/>
    <property type="project" value="Ensembl"/>
</dbReference>
<gene>
    <name evidence="4" type="primary">PARM1</name>
</gene>
<reference evidence="4 5" key="1">
    <citation type="journal article" date="2011" name="Nature">
        <title>A high-resolution map of human evolutionary constraint using 29 mammals.</title>
        <authorList>
            <person name="Lindblad-Toh K."/>
            <person name="Garber M."/>
            <person name="Zuk O."/>
            <person name="Lin M.F."/>
            <person name="Parker B.J."/>
            <person name="Washietl S."/>
            <person name="Kheradpour P."/>
            <person name="Ernst J."/>
            <person name="Jordan G."/>
            <person name="Mauceli E."/>
            <person name="Ward L.D."/>
            <person name="Lowe C.B."/>
            <person name="Holloway A.K."/>
            <person name="Clamp M."/>
            <person name="Gnerre S."/>
            <person name="Alfoldi J."/>
            <person name="Beal K."/>
            <person name="Chang J."/>
            <person name="Clawson H."/>
            <person name="Cuff J."/>
            <person name="Di Palma F."/>
            <person name="Fitzgerald S."/>
            <person name="Flicek P."/>
            <person name="Guttman M."/>
            <person name="Hubisz M.J."/>
            <person name="Jaffe D.B."/>
            <person name="Jungreis I."/>
            <person name="Kent W.J."/>
            <person name="Kostka D."/>
            <person name="Lara M."/>
            <person name="Martins A.L."/>
            <person name="Massingham T."/>
            <person name="Moltke I."/>
            <person name="Raney B.J."/>
            <person name="Rasmussen M.D."/>
            <person name="Robinson J."/>
            <person name="Stark A."/>
            <person name="Vilella A.J."/>
            <person name="Wen J."/>
            <person name="Xie X."/>
            <person name="Zody M.C."/>
            <person name="Baldwin J."/>
            <person name="Bloom T."/>
            <person name="Chin C.W."/>
            <person name="Heiman D."/>
            <person name="Nicol R."/>
            <person name="Nusbaum C."/>
            <person name="Young S."/>
            <person name="Wilkinson J."/>
            <person name="Worley K.C."/>
            <person name="Kovar C.L."/>
            <person name="Muzny D.M."/>
            <person name="Gibbs R.A."/>
            <person name="Cree A."/>
            <person name="Dihn H.H."/>
            <person name="Fowler G."/>
            <person name="Jhangiani S."/>
            <person name="Joshi V."/>
            <person name="Lee S."/>
            <person name="Lewis L.R."/>
            <person name="Nazareth L.V."/>
            <person name="Okwuonu G."/>
            <person name="Santibanez J."/>
            <person name="Warren W.C."/>
            <person name="Mardis E.R."/>
            <person name="Weinstock G.M."/>
            <person name="Wilson R.K."/>
            <person name="Delehaunty K."/>
            <person name="Dooling D."/>
            <person name="Fronik C."/>
            <person name="Fulton L."/>
            <person name="Fulton B."/>
            <person name="Graves T."/>
            <person name="Minx P."/>
            <person name="Sodergren E."/>
            <person name="Birney E."/>
            <person name="Margulies E.H."/>
            <person name="Herrero J."/>
            <person name="Green E.D."/>
            <person name="Haussler D."/>
            <person name="Siepel A."/>
            <person name="Goldman N."/>
            <person name="Pollard K.S."/>
            <person name="Pedersen J.S."/>
            <person name="Lander E.S."/>
            <person name="Kellis M."/>
        </authorList>
    </citation>
    <scope>NUCLEOTIDE SEQUENCE [LARGE SCALE GENOMIC DNA]</scope>
    <source>
        <strain evidence="4 5">Thorbecke inbred</strain>
    </source>
</reference>
<feature type="compositionally biased region" description="Polar residues" evidence="1">
    <location>
        <begin position="71"/>
        <end position="83"/>
    </location>
</feature>
<dbReference type="GeneTree" id="ENSGT00390000014545"/>
<feature type="chain" id="PRO_5023817236" evidence="3">
    <location>
        <begin position="21"/>
        <end position="305"/>
    </location>
</feature>
<dbReference type="GO" id="GO:0005829">
    <property type="term" value="C:cytosol"/>
    <property type="evidence" value="ECO:0007669"/>
    <property type="project" value="Ensembl"/>
</dbReference>
<dbReference type="FunCoup" id="G1SF81">
    <property type="interactions" value="152"/>
</dbReference>
<dbReference type="Bgee" id="ENSOCUG00000001337">
    <property type="expression patterns" value="Expressed in heart and 16 other cell types or tissues"/>
</dbReference>
<keyword evidence="2" id="KW-0812">Transmembrane</keyword>
<keyword evidence="5" id="KW-1185">Reference proteome</keyword>
<dbReference type="EMBL" id="AAGW02022970">
    <property type="status" value="NOT_ANNOTATED_CDS"/>
    <property type="molecule type" value="Genomic_DNA"/>
</dbReference>
<protein>
    <submittedName>
        <fullName evidence="4">Prostate androgen-regulated mucin-like protein 1</fullName>
    </submittedName>
</protein>
<evidence type="ECO:0000256" key="1">
    <source>
        <dbReference type="SAM" id="MobiDB-lite"/>
    </source>
</evidence>
<organism evidence="4 5">
    <name type="scientific">Oryctolagus cuniculus</name>
    <name type="common">Rabbit</name>
    <dbReference type="NCBI Taxonomy" id="9986"/>
    <lineage>
        <taxon>Eukaryota</taxon>
        <taxon>Metazoa</taxon>
        <taxon>Chordata</taxon>
        <taxon>Craniata</taxon>
        <taxon>Vertebrata</taxon>
        <taxon>Euteleostomi</taxon>
        <taxon>Mammalia</taxon>
        <taxon>Eutheria</taxon>
        <taxon>Euarchontoglires</taxon>
        <taxon>Glires</taxon>
        <taxon>Lagomorpha</taxon>
        <taxon>Leporidae</taxon>
        <taxon>Oryctolagus</taxon>
    </lineage>
</organism>
<dbReference type="PaxDb" id="9986-ENSOCUP00000001151"/>
<dbReference type="GO" id="GO:0005886">
    <property type="term" value="C:plasma membrane"/>
    <property type="evidence" value="ECO:0007669"/>
    <property type="project" value="Ensembl"/>
</dbReference>
<dbReference type="Proteomes" id="UP000001811">
    <property type="component" value="Chromosome 15"/>
</dbReference>
<dbReference type="eggNOG" id="ENOG502S50N">
    <property type="taxonomic scope" value="Eukaryota"/>
</dbReference>
<feature type="compositionally biased region" description="Polar residues" evidence="1">
    <location>
        <begin position="90"/>
        <end position="119"/>
    </location>
</feature>
<reference evidence="4" key="2">
    <citation type="submission" date="2025-08" db="UniProtKB">
        <authorList>
            <consortium name="Ensembl"/>
        </authorList>
    </citation>
    <scope>IDENTIFICATION</scope>
    <source>
        <strain evidence="4">Thorbecke</strain>
    </source>
</reference>
<dbReference type="PANTHER" id="PTHR35453">
    <property type="entry name" value="PROSTATE ANDROGEN-REGULATED MUCIN-LIKE PROTEIN 1"/>
    <property type="match status" value="1"/>
</dbReference>
<dbReference type="Ensembl" id="ENSOCUT00000001337.3">
    <property type="protein sequence ID" value="ENSOCUP00000001151.3"/>
    <property type="gene ID" value="ENSOCUG00000001337.3"/>
</dbReference>
<dbReference type="STRING" id="9986.ENSOCUP00000001151"/>
<dbReference type="GeneID" id="100342647"/>
<dbReference type="KEGG" id="ocu:100342647"/>
<dbReference type="EMBL" id="AAGW02022972">
    <property type="status" value="NOT_ANNOTATED_CDS"/>
    <property type="molecule type" value="Genomic_DNA"/>
</dbReference>
<sequence>MVCKTLFALCIFTAGLKVQSFPTSAPLPVSLPLKVTPPLTIWTGSPQNSSAVTAPQASSPHGNSDLPVTASAPTSTLLKNISSEPREEAITSTASKWEGTTQDSSPPKLSTASSGNHSMPVSEGPSWGTPQTSVLTTESQSSAESSTASSPHTPASSPSSPSTSPPEVPPASITVDHSSTMTTTQPTGAPTTPESPTEEHSSGHVPTPQPTAEPVPQEGTPQETESGMVMCEFETTTPFVIMREVEHALSSGSIAAITVTVIAVVLLVFGVAAYLKIRHSSYGRLLDDHDYGSWGNYNNPLYDDS</sequence>
<dbReference type="InterPro" id="IPR031431">
    <property type="entry name" value="PARM1"/>
</dbReference>
<dbReference type="HOGENOM" id="CLU_898790_0_0_1"/>
<evidence type="ECO:0000256" key="2">
    <source>
        <dbReference type="SAM" id="Phobius"/>
    </source>
</evidence>
<dbReference type="AlphaFoldDB" id="G1SF81"/>
<name>G1SF81_RABIT</name>
<dbReference type="PANTHER" id="PTHR35453:SF1">
    <property type="entry name" value="PROSTATE ANDROGEN-REGULATED MUCIN-LIKE PROTEIN 1"/>
    <property type="match status" value="1"/>
</dbReference>
<feature type="transmembrane region" description="Helical" evidence="2">
    <location>
        <begin position="254"/>
        <end position="275"/>
    </location>
</feature>
<dbReference type="CTD" id="25849"/>
<evidence type="ECO:0000313" key="5">
    <source>
        <dbReference type="Proteomes" id="UP000001811"/>
    </source>
</evidence>
<evidence type="ECO:0000313" key="4">
    <source>
        <dbReference type="Ensembl" id="ENSOCUP00000001151.3"/>
    </source>
</evidence>